<dbReference type="EC" id="2.7.7.7" evidence="3"/>
<evidence type="ECO:0000256" key="1">
    <source>
        <dbReference type="ARBA" id="ARBA00004496"/>
    </source>
</evidence>
<dbReference type="GO" id="GO:0005737">
    <property type="term" value="C:cytoplasm"/>
    <property type="evidence" value="ECO:0007669"/>
    <property type="project" value="UniProtKB-SubCell"/>
</dbReference>
<comment type="similarity">
    <text evidence="2">Belongs to the DNA polymerase type-C family. DnaE2 subfamily.</text>
</comment>
<dbReference type="Pfam" id="PF14579">
    <property type="entry name" value="HHH_6"/>
    <property type="match status" value="1"/>
</dbReference>
<evidence type="ECO:0000256" key="11">
    <source>
        <dbReference type="ARBA" id="ARBA00023204"/>
    </source>
</evidence>
<keyword evidence="7 18" id="KW-0548">Nucleotidyltransferase</keyword>
<keyword evidence="9" id="KW-0227">DNA damage</keyword>
<evidence type="ECO:0000256" key="13">
    <source>
        <dbReference type="SAM" id="MobiDB-lite"/>
    </source>
</evidence>
<keyword evidence="8" id="KW-0235">DNA replication</keyword>
<dbReference type="Gene3D" id="1.10.150.870">
    <property type="match status" value="1"/>
</dbReference>
<reference evidence="18" key="1">
    <citation type="submission" date="2016-10" db="EMBL/GenBank/DDBJ databases">
        <title>Sequence of Gallionella enrichment culture.</title>
        <authorList>
            <person name="Poehlein A."/>
            <person name="Muehling M."/>
            <person name="Daniel R."/>
        </authorList>
    </citation>
    <scope>NUCLEOTIDE SEQUENCE</scope>
</reference>
<dbReference type="AlphaFoldDB" id="A0A1J5QEP6"/>
<evidence type="ECO:0000259" key="16">
    <source>
        <dbReference type="Pfam" id="PF14579"/>
    </source>
</evidence>
<protein>
    <recommendedName>
        <fullName evidence="4">Error-prone DNA polymerase</fullName>
        <ecNumber evidence="3">2.7.7.7</ecNumber>
    </recommendedName>
</protein>
<comment type="subcellular location">
    <subcellularLocation>
        <location evidence="1">Cytoplasm</location>
    </subcellularLocation>
</comment>
<evidence type="ECO:0000256" key="4">
    <source>
        <dbReference type="ARBA" id="ARBA00017273"/>
    </source>
</evidence>
<comment type="caution">
    <text evidence="18">The sequence shown here is derived from an EMBL/GenBank/DDBJ whole genome shotgun (WGS) entry which is preliminary data.</text>
</comment>
<dbReference type="Pfam" id="PF17657">
    <property type="entry name" value="DNA_pol3_finger"/>
    <property type="match status" value="1"/>
</dbReference>
<keyword evidence="11" id="KW-0234">DNA repair</keyword>
<dbReference type="PANTHER" id="PTHR32294">
    <property type="entry name" value="DNA POLYMERASE III SUBUNIT ALPHA"/>
    <property type="match status" value="1"/>
</dbReference>
<evidence type="ECO:0000256" key="5">
    <source>
        <dbReference type="ARBA" id="ARBA00022490"/>
    </source>
</evidence>
<dbReference type="GO" id="GO:0006281">
    <property type="term" value="P:DNA repair"/>
    <property type="evidence" value="ECO:0007669"/>
    <property type="project" value="UniProtKB-KW"/>
</dbReference>
<evidence type="ECO:0000256" key="10">
    <source>
        <dbReference type="ARBA" id="ARBA00022932"/>
    </source>
</evidence>
<evidence type="ECO:0000256" key="8">
    <source>
        <dbReference type="ARBA" id="ARBA00022705"/>
    </source>
</evidence>
<feature type="domain" description="OB" evidence="14">
    <location>
        <begin position="499"/>
        <end position="563"/>
    </location>
</feature>
<evidence type="ECO:0000256" key="2">
    <source>
        <dbReference type="ARBA" id="ARBA00007391"/>
    </source>
</evidence>
<feature type="region of interest" description="Disordered" evidence="13">
    <location>
        <begin position="614"/>
        <end position="638"/>
    </location>
</feature>
<evidence type="ECO:0000259" key="17">
    <source>
        <dbReference type="Pfam" id="PF17657"/>
    </source>
</evidence>
<dbReference type="GO" id="GO:0003676">
    <property type="term" value="F:nucleic acid binding"/>
    <property type="evidence" value="ECO:0007669"/>
    <property type="project" value="InterPro"/>
</dbReference>
<evidence type="ECO:0000259" key="15">
    <source>
        <dbReference type="Pfam" id="PF07733"/>
    </source>
</evidence>
<keyword evidence="6 18" id="KW-0808">Transferase</keyword>
<evidence type="ECO:0000256" key="9">
    <source>
        <dbReference type="ARBA" id="ARBA00022763"/>
    </source>
</evidence>
<feature type="domain" description="Bacterial DNA polymerase III alpha subunit NTPase" evidence="15">
    <location>
        <begin position="2"/>
        <end position="65"/>
    </location>
</feature>
<proteinExistence type="inferred from homology"/>
<gene>
    <name evidence="18" type="primary">dnaE_12</name>
    <name evidence="18" type="ORF">GALL_398470</name>
</gene>
<evidence type="ECO:0000313" key="18">
    <source>
        <dbReference type="EMBL" id="OIQ78444.1"/>
    </source>
</evidence>
<dbReference type="GO" id="GO:0006260">
    <property type="term" value="P:DNA replication"/>
    <property type="evidence" value="ECO:0007669"/>
    <property type="project" value="UniProtKB-KW"/>
</dbReference>
<accession>A0A1J5QEP6</accession>
<sequence>MLLSLAQRLDGLPRHLALHPCAVVLSDATLLDRVPTEVSAQGYPMVQFDKDDVEDMGLLKLDILGVRMQSAMAYALTEIQRVDQKEIELDSIALDDEATFELIRSTRTLGIFQVESPGQRELVGKFGPKTFGDLMIDISLFRPGPVKSDMIMPFLRARHGWSEPQLIHQDLVDVLAETEGVVVFHEQVMWLISIIAGVTLAEADEYRRALGSRDEIDRIRAWFYPRALGRGYSLKVVEQIWEVLHSFGSFGFCKAHAAAFALPTYQSAWLKTHYPAAFIAGLLTHDPGMYPRRLILDEARQLGIEILPVSINDSLASYSVEKVDLDRYGIRLSLSDIDGISENEVSRILSARPFLDLADFVARVGVSRPIVERLILIGAFDFLHQIFIGQRSPLRRSQITRRDLLLHLADLEQWAKIGSEQLFLDISTPKLIPSGLPEMSQAERVRSELEILGMDVTCHVMDFYAEFLNELGVVKSRDLMSRRSRSKVLTAGVKVASQTPPVRSGRRVIFLTLDDSTGCVDATFFDNAQGPYAATLFHSWLLVVEGEIRRTGERGISLRATGCWELTGLYQIWRSAGVEAVFEAMDRVTATTSTLPRRKLVHVSGFKQSPYADVRPAGGEVAGPPRKLWHTSPGSSGR</sequence>
<dbReference type="PANTHER" id="PTHR32294:SF4">
    <property type="entry name" value="ERROR-PRONE DNA POLYMERASE"/>
    <property type="match status" value="1"/>
</dbReference>
<keyword evidence="5" id="KW-0963">Cytoplasm</keyword>
<dbReference type="Pfam" id="PF07733">
    <property type="entry name" value="DNA_pol3_alpha"/>
    <property type="match status" value="1"/>
</dbReference>
<dbReference type="InterPro" id="IPR029460">
    <property type="entry name" value="DNAPol_HHH"/>
</dbReference>
<feature type="domain" description="DNA polymerase III alpha subunit finger" evidence="17">
    <location>
        <begin position="70"/>
        <end position="226"/>
    </location>
</feature>
<evidence type="ECO:0000256" key="12">
    <source>
        <dbReference type="ARBA" id="ARBA00049244"/>
    </source>
</evidence>
<dbReference type="Pfam" id="PF01336">
    <property type="entry name" value="tRNA_anti-codon"/>
    <property type="match status" value="1"/>
</dbReference>
<keyword evidence="10" id="KW-0239">DNA-directed DNA polymerase</keyword>
<name>A0A1J5QEP6_9ZZZZ</name>
<dbReference type="GO" id="GO:0008408">
    <property type="term" value="F:3'-5' exonuclease activity"/>
    <property type="evidence" value="ECO:0007669"/>
    <property type="project" value="InterPro"/>
</dbReference>
<dbReference type="GO" id="GO:0003887">
    <property type="term" value="F:DNA-directed DNA polymerase activity"/>
    <property type="evidence" value="ECO:0007669"/>
    <property type="project" value="UniProtKB-KW"/>
</dbReference>
<feature type="domain" description="DNA polymerase helix-hairpin-helix motif" evidence="16">
    <location>
        <begin position="303"/>
        <end position="384"/>
    </location>
</feature>
<evidence type="ECO:0000256" key="7">
    <source>
        <dbReference type="ARBA" id="ARBA00022695"/>
    </source>
</evidence>
<dbReference type="InterPro" id="IPR040982">
    <property type="entry name" value="DNA_pol3_finger"/>
</dbReference>
<dbReference type="InterPro" id="IPR004365">
    <property type="entry name" value="NA-bd_OB_tRNA"/>
</dbReference>
<dbReference type="InterPro" id="IPR004805">
    <property type="entry name" value="DnaE2/DnaE/PolC"/>
</dbReference>
<dbReference type="CDD" id="cd04485">
    <property type="entry name" value="DnaE_OBF"/>
    <property type="match status" value="1"/>
</dbReference>
<organism evidence="18">
    <name type="scientific">mine drainage metagenome</name>
    <dbReference type="NCBI Taxonomy" id="410659"/>
    <lineage>
        <taxon>unclassified sequences</taxon>
        <taxon>metagenomes</taxon>
        <taxon>ecological metagenomes</taxon>
    </lineage>
</organism>
<evidence type="ECO:0000256" key="6">
    <source>
        <dbReference type="ARBA" id="ARBA00022679"/>
    </source>
</evidence>
<dbReference type="EMBL" id="MLJW01001397">
    <property type="protein sequence ID" value="OIQ78444.1"/>
    <property type="molecule type" value="Genomic_DNA"/>
</dbReference>
<dbReference type="InterPro" id="IPR011708">
    <property type="entry name" value="DNA_pol3_alpha_NTPase_dom"/>
</dbReference>
<comment type="catalytic activity">
    <reaction evidence="12">
        <text>DNA(n) + a 2'-deoxyribonucleoside 5'-triphosphate = DNA(n+1) + diphosphate</text>
        <dbReference type="Rhea" id="RHEA:22508"/>
        <dbReference type="Rhea" id="RHEA-COMP:17339"/>
        <dbReference type="Rhea" id="RHEA-COMP:17340"/>
        <dbReference type="ChEBI" id="CHEBI:33019"/>
        <dbReference type="ChEBI" id="CHEBI:61560"/>
        <dbReference type="ChEBI" id="CHEBI:173112"/>
        <dbReference type="EC" id="2.7.7.7"/>
    </reaction>
</comment>
<evidence type="ECO:0000256" key="3">
    <source>
        <dbReference type="ARBA" id="ARBA00012417"/>
    </source>
</evidence>
<evidence type="ECO:0000259" key="14">
    <source>
        <dbReference type="Pfam" id="PF01336"/>
    </source>
</evidence>